<keyword evidence="3" id="KW-1185">Reference proteome</keyword>
<reference evidence="3" key="1">
    <citation type="submission" date="2010-08" db="EMBL/GenBank/DDBJ databases">
        <authorList>
            <consortium name="Caenorhabditis japonica Sequencing Consortium"/>
            <person name="Wilson R.K."/>
        </authorList>
    </citation>
    <scope>NUCLEOTIDE SEQUENCE [LARGE SCALE GENOMIC DNA]</scope>
    <source>
        <strain evidence="3">DF5081</strain>
    </source>
</reference>
<evidence type="ECO:0000313" key="3">
    <source>
        <dbReference type="Proteomes" id="UP000005237"/>
    </source>
</evidence>
<evidence type="ECO:0000256" key="1">
    <source>
        <dbReference type="SAM" id="Phobius"/>
    </source>
</evidence>
<protein>
    <submittedName>
        <fullName evidence="2">Uncharacterized protein</fullName>
    </submittedName>
</protein>
<dbReference type="AlphaFoldDB" id="A0A8R1INH7"/>
<keyword evidence="1" id="KW-1133">Transmembrane helix</keyword>
<keyword evidence="1" id="KW-0472">Membrane</keyword>
<sequence>MSSITSLVRLERTVSQHLVHSFLLHLSTTAQYYVDMFFYFFFLLFCFFFFFFPTISIIDAICLSRRRIC</sequence>
<evidence type="ECO:0000313" key="2">
    <source>
        <dbReference type="EnsemblMetazoa" id="CJA34879.1"/>
    </source>
</evidence>
<feature type="transmembrane region" description="Helical" evidence="1">
    <location>
        <begin position="36"/>
        <end position="58"/>
    </location>
</feature>
<keyword evidence="1" id="KW-0812">Transmembrane</keyword>
<dbReference type="EnsemblMetazoa" id="CJA34879.1">
    <property type="protein sequence ID" value="CJA34879.1"/>
    <property type="gene ID" value="WBGene00210726"/>
</dbReference>
<proteinExistence type="predicted"/>
<organism evidence="2 3">
    <name type="scientific">Caenorhabditis japonica</name>
    <dbReference type="NCBI Taxonomy" id="281687"/>
    <lineage>
        <taxon>Eukaryota</taxon>
        <taxon>Metazoa</taxon>
        <taxon>Ecdysozoa</taxon>
        <taxon>Nematoda</taxon>
        <taxon>Chromadorea</taxon>
        <taxon>Rhabditida</taxon>
        <taxon>Rhabditina</taxon>
        <taxon>Rhabditomorpha</taxon>
        <taxon>Rhabditoidea</taxon>
        <taxon>Rhabditidae</taxon>
        <taxon>Peloderinae</taxon>
        <taxon>Caenorhabditis</taxon>
    </lineage>
</organism>
<reference evidence="2" key="2">
    <citation type="submission" date="2022-06" db="UniProtKB">
        <authorList>
            <consortium name="EnsemblMetazoa"/>
        </authorList>
    </citation>
    <scope>IDENTIFICATION</scope>
    <source>
        <strain evidence="2">DF5081</strain>
    </source>
</reference>
<accession>A0A8R1INH7</accession>
<name>A0A8R1INH7_CAEJA</name>
<dbReference type="Proteomes" id="UP000005237">
    <property type="component" value="Unassembled WGS sequence"/>
</dbReference>